<proteinExistence type="inferred from homology"/>
<evidence type="ECO:0000256" key="2">
    <source>
        <dbReference type="ARBA" id="ARBA00023002"/>
    </source>
</evidence>
<sequence>MLRFAILTAGNIAHHMARTVAAVPGVVEPYAIAARDKQRAADLAAECGFAKSYGSYEELMADPLVDVVYIGSTHNLHAQHVRMALNAGKHVLCEKPLTVNAAQARELFALADEKKLLLTEATWTRFQPAARALREILDSGEIGRVVGLTANMGCAVAHKPRIALPELAGGVLLDLTIYPLTIADIALGQPLGAPKGLCAKNENGLDVQEAVQLEYEGGRLASFFVSGRAVLDNTATVWGEQGRVTLEADFWHTQALTVESPRGVRRVELPFDATGYEYEVRAVAAALESGARECPDMPRSATLRILEQMDALRAAWGIRYPFE</sequence>
<evidence type="ECO:0000259" key="4">
    <source>
        <dbReference type="Pfam" id="PF22725"/>
    </source>
</evidence>
<accession>A0ABV1GCY4</accession>
<keyword evidence="2" id="KW-0560">Oxidoreductase</keyword>
<evidence type="ECO:0000256" key="1">
    <source>
        <dbReference type="ARBA" id="ARBA00010928"/>
    </source>
</evidence>
<dbReference type="InterPro" id="IPR036291">
    <property type="entry name" value="NAD(P)-bd_dom_sf"/>
</dbReference>
<dbReference type="RefSeq" id="WP_349215136.1">
    <property type="nucleotide sequence ID" value="NZ_JBBMFA010000064.1"/>
</dbReference>
<dbReference type="InterPro" id="IPR000683">
    <property type="entry name" value="Gfo/Idh/MocA-like_OxRdtase_N"/>
</dbReference>
<dbReference type="Pfam" id="PF01408">
    <property type="entry name" value="GFO_IDH_MocA"/>
    <property type="match status" value="1"/>
</dbReference>
<feature type="domain" description="GFO/IDH/MocA-like oxidoreductase" evidence="4">
    <location>
        <begin position="131"/>
        <end position="244"/>
    </location>
</feature>
<gene>
    <name evidence="5" type="ORF">WMO24_04550</name>
</gene>
<dbReference type="Gene3D" id="3.30.360.10">
    <property type="entry name" value="Dihydrodipicolinate Reductase, domain 2"/>
    <property type="match status" value="1"/>
</dbReference>
<protein>
    <submittedName>
        <fullName evidence="5">Gfo/Idh/MocA family oxidoreductase</fullName>
    </submittedName>
</protein>
<dbReference type="SUPFAM" id="SSF51735">
    <property type="entry name" value="NAD(P)-binding Rossmann-fold domains"/>
    <property type="match status" value="1"/>
</dbReference>
<reference evidence="5 6" key="1">
    <citation type="submission" date="2024-03" db="EMBL/GenBank/DDBJ databases">
        <title>Human intestinal bacterial collection.</title>
        <authorList>
            <person name="Pauvert C."/>
            <person name="Hitch T.C.A."/>
            <person name="Clavel T."/>
        </authorList>
    </citation>
    <scope>NUCLEOTIDE SEQUENCE [LARGE SCALE GENOMIC DNA]</scope>
    <source>
        <strain evidence="5 6">CLA-JM-H11</strain>
    </source>
</reference>
<dbReference type="Gene3D" id="3.40.50.720">
    <property type="entry name" value="NAD(P)-binding Rossmann-like Domain"/>
    <property type="match status" value="1"/>
</dbReference>
<feature type="domain" description="Gfo/Idh/MocA-like oxidoreductase N-terminal" evidence="3">
    <location>
        <begin position="2"/>
        <end position="119"/>
    </location>
</feature>
<evidence type="ECO:0000313" key="5">
    <source>
        <dbReference type="EMBL" id="MEQ2519702.1"/>
    </source>
</evidence>
<dbReference type="InterPro" id="IPR050984">
    <property type="entry name" value="Gfo/Idh/MocA_domain"/>
</dbReference>
<dbReference type="SUPFAM" id="SSF55347">
    <property type="entry name" value="Glyceraldehyde-3-phosphate dehydrogenase-like, C-terminal domain"/>
    <property type="match status" value="1"/>
</dbReference>
<dbReference type="PANTHER" id="PTHR22604">
    <property type="entry name" value="OXIDOREDUCTASES"/>
    <property type="match status" value="1"/>
</dbReference>
<name>A0ABV1GCY4_9FIRM</name>
<dbReference type="Proteomes" id="UP001477672">
    <property type="component" value="Unassembled WGS sequence"/>
</dbReference>
<organism evidence="5 6">
    <name type="scientific">Ruthenibacterium intestinale</name>
    <dbReference type="NCBI Taxonomy" id="3133163"/>
    <lineage>
        <taxon>Bacteria</taxon>
        <taxon>Bacillati</taxon>
        <taxon>Bacillota</taxon>
        <taxon>Clostridia</taxon>
        <taxon>Eubacteriales</taxon>
        <taxon>Oscillospiraceae</taxon>
        <taxon>Ruthenibacterium</taxon>
    </lineage>
</organism>
<dbReference type="EMBL" id="JBBMFA010000064">
    <property type="protein sequence ID" value="MEQ2519702.1"/>
    <property type="molecule type" value="Genomic_DNA"/>
</dbReference>
<comment type="similarity">
    <text evidence="1">Belongs to the Gfo/Idh/MocA family.</text>
</comment>
<dbReference type="InterPro" id="IPR055170">
    <property type="entry name" value="GFO_IDH_MocA-like_dom"/>
</dbReference>
<comment type="caution">
    <text evidence="5">The sequence shown here is derived from an EMBL/GenBank/DDBJ whole genome shotgun (WGS) entry which is preliminary data.</text>
</comment>
<dbReference type="Pfam" id="PF22725">
    <property type="entry name" value="GFO_IDH_MocA_C3"/>
    <property type="match status" value="1"/>
</dbReference>
<evidence type="ECO:0000259" key="3">
    <source>
        <dbReference type="Pfam" id="PF01408"/>
    </source>
</evidence>
<evidence type="ECO:0000313" key="6">
    <source>
        <dbReference type="Proteomes" id="UP001477672"/>
    </source>
</evidence>
<dbReference type="PANTHER" id="PTHR22604:SF105">
    <property type="entry name" value="TRANS-1,2-DIHYDROBENZENE-1,2-DIOL DEHYDROGENASE"/>
    <property type="match status" value="1"/>
</dbReference>
<keyword evidence="6" id="KW-1185">Reference proteome</keyword>